<keyword evidence="1" id="KW-0732">Signal</keyword>
<reference evidence="2 3" key="1">
    <citation type="submission" date="2020-04" db="EMBL/GenBank/DDBJ databases">
        <title>Salinimonas sp. HHU 13199.</title>
        <authorList>
            <person name="Cui X."/>
            <person name="Zhang D."/>
        </authorList>
    </citation>
    <scope>NUCLEOTIDE SEQUENCE [LARGE SCALE GENOMIC DNA]</scope>
    <source>
        <strain evidence="2 3">HHU 13199</strain>
    </source>
</reference>
<feature type="signal peptide" evidence="1">
    <location>
        <begin position="1"/>
        <end position="18"/>
    </location>
</feature>
<evidence type="ECO:0000256" key="1">
    <source>
        <dbReference type="SAM" id="SignalP"/>
    </source>
</evidence>
<proteinExistence type="predicted"/>
<evidence type="ECO:0000313" key="3">
    <source>
        <dbReference type="Proteomes" id="UP000624419"/>
    </source>
</evidence>
<dbReference type="RefSeq" id="WP_191026657.1">
    <property type="nucleotide sequence ID" value="NZ_JABBXD010000017.1"/>
</dbReference>
<sequence>MKKILAYSLLLISFIAHSNGYEFSPSKYGCAGIDKEIKLVNDRLRAGYTLREGERLKEELRELKHKRFSCRHAGFSVK</sequence>
<evidence type="ECO:0000313" key="2">
    <source>
        <dbReference type="EMBL" id="MBD3587607.1"/>
    </source>
</evidence>
<name>A0ABR8LT66_9ALTE</name>
<protein>
    <submittedName>
        <fullName evidence="2">Uncharacterized protein</fullName>
    </submittedName>
</protein>
<organism evidence="2 3">
    <name type="scientific">Salinimonas profundi</name>
    <dbReference type="NCBI Taxonomy" id="2729140"/>
    <lineage>
        <taxon>Bacteria</taxon>
        <taxon>Pseudomonadati</taxon>
        <taxon>Pseudomonadota</taxon>
        <taxon>Gammaproteobacteria</taxon>
        <taxon>Alteromonadales</taxon>
        <taxon>Alteromonadaceae</taxon>
        <taxon>Alteromonas/Salinimonas group</taxon>
        <taxon>Salinimonas</taxon>
    </lineage>
</organism>
<feature type="chain" id="PRO_5046934661" evidence="1">
    <location>
        <begin position="19"/>
        <end position="78"/>
    </location>
</feature>
<gene>
    <name evidence="2" type="ORF">HHX48_17855</name>
</gene>
<dbReference type="EMBL" id="JABBXD010000017">
    <property type="protein sequence ID" value="MBD3587607.1"/>
    <property type="molecule type" value="Genomic_DNA"/>
</dbReference>
<dbReference type="Proteomes" id="UP000624419">
    <property type="component" value="Unassembled WGS sequence"/>
</dbReference>
<accession>A0ABR8LT66</accession>
<keyword evidence="3" id="KW-1185">Reference proteome</keyword>
<comment type="caution">
    <text evidence="2">The sequence shown here is derived from an EMBL/GenBank/DDBJ whole genome shotgun (WGS) entry which is preliminary data.</text>
</comment>